<dbReference type="Pfam" id="PF02137">
    <property type="entry name" value="A_deamin"/>
    <property type="match status" value="1"/>
</dbReference>
<dbReference type="PANTHER" id="PTHR46516">
    <property type="entry name" value="TRNA-SPECIFIC ADENOSINE DEAMINASE 1"/>
    <property type="match status" value="1"/>
</dbReference>
<evidence type="ECO:0000256" key="9">
    <source>
        <dbReference type="ARBA" id="ARBA00040502"/>
    </source>
</evidence>
<keyword evidence="3" id="KW-0378">Hydrolase</keyword>
<feature type="domain" description="A to I editase" evidence="12">
    <location>
        <begin position="52"/>
        <end position="383"/>
    </location>
</feature>
<dbReference type="EMBL" id="CAJFCJ010000008">
    <property type="protein sequence ID" value="CAD5118259.1"/>
    <property type="molecule type" value="Genomic_DNA"/>
</dbReference>
<dbReference type="Proteomes" id="UP000549394">
    <property type="component" value="Unassembled WGS sequence"/>
</dbReference>
<comment type="cofactor">
    <cofactor evidence="5">
        <name>1D-myo-inositol hexakisphosphate</name>
        <dbReference type="ChEBI" id="CHEBI:58130"/>
    </cofactor>
</comment>
<dbReference type="GO" id="GO:0046872">
    <property type="term" value="F:metal ion binding"/>
    <property type="evidence" value="ECO:0007669"/>
    <property type="project" value="UniProtKB-KW"/>
</dbReference>
<keyword evidence="14" id="KW-1185">Reference proteome</keyword>
<dbReference type="InterPro" id="IPR002466">
    <property type="entry name" value="A_deamin"/>
</dbReference>
<dbReference type="GO" id="GO:0043829">
    <property type="term" value="F:tRNA-specific adenosine-37 deaminase activity"/>
    <property type="evidence" value="ECO:0007669"/>
    <property type="project" value="UniProtKB-EC"/>
</dbReference>
<keyword evidence="1" id="KW-0819">tRNA processing</keyword>
<sequence length="384" mass="43774">MTTPSDFEKIASACIQHYESALKKKGKPHEKEWTLLSAIILWHNEENFTIASMATGTKCLGEVELNDKGNLIHDSHAEVLSRRAFLRYLYDEIERINDGGISKYIDFKSGKFRLKDNTKVIMFCSRTPCGDASIIPKQEEEPEAKRPKLDIHRTGAKCVPGEPMDERASGMGYHVTCSLRTKPGRGHPTRSLSCSDKIAKWCLIGLQGAIMMHFFDLPLYIHAIVLGNCPFNQECAERALFKRFDGKIPNLGKVYNKIEPIIYKTNTQFNHQQMNNRTVACGAAIIWWKSCKDQQVCVNGLKQGVSKKAKDSPKSRCSVCKLELFSTAQRLISKLKLKIESNEILKTYESYKQASVEYQRVWTLLREDALKNWPRTDRKLNSFS</sequence>
<dbReference type="PANTHER" id="PTHR46516:SF1">
    <property type="entry name" value="TRNA-SPECIFIC ADENOSINE DEAMINASE 1"/>
    <property type="match status" value="1"/>
</dbReference>
<reference evidence="13 14" key="1">
    <citation type="submission" date="2020-08" db="EMBL/GenBank/DDBJ databases">
        <authorList>
            <person name="Hejnol A."/>
        </authorList>
    </citation>
    <scope>NUCLEOTIDE SEQUENCE [LARGE SCALE GENOMIC DNA]</scope>
</reference>
<comment type="catalytic activity">
    <reaction evidence="11">
        <text>adenosine(37) in tRNA(Ala) + H2O + H(+) = inosine(37) in tRNA(Ala) + NH4(+)</text>
        <dbReference type="Rhea" id="RHEA:50968"/>
        <dbReference type="Rhea" id="RHEA-COMP:12855"/>
        <dbReference type="Rhea" id="RHEA-COMP:12856"/>
        <dbReference type="ChEBI" id="CHEBI:15377"/>
        <dbReference type="ChEBI" id="CHEBI:15378"/>
        <dbReference type="ChEBI" id="CHEBI:28938"/>
        <dbReference type="ChEBI" id="CHEBI:74411"/>
        <dbReference type="ChEBI" id="CHEBI:82852"/>
        <dbReference type="EC" id="3.5.4.34"/>
    </reaction>
</comment>
<proteinExistence type="inferred from homology"/>
<gene>
    <name evidence="13" type="ORF">DGYR_LOCUS6661</name>
</gene>
<evidence type="ECO:0000256" key="2">
    <source>
        <dbReference type="ARBA" id="ARBA00022723"/>
    </source>
</evidence>
<organism evidence="13 14">
    <name type="scientific">Dimorphilus gyrociliatus</name>
    <dbReference type="NCBI Taxonomy" id="2664684"/>
    <lineage>
        <taxon>Eukaryota</taxon>
        <taxon>Metazoa</taxon>
        <taxon>Spiralia</taxon>
        <taxon>Lophotrochozoa</taxon>
        <taxon>Annelida</taxon>
        <taxon>Polychaeta</taxon>
        <taxon>Polychaeta incertae sedis</taxon>
        <taxon>Dinophilidae</taxon>
        <taxon>Dimorphilus</taxon>
    </lineage>
</organism>
<dbReference type="GO" id="GO:0008033">
    <property type="term" value="P:tRNA processing"/>
    <property type="evidence" value="ECO:0007669"/>
    <property type="project" value="UniProtKB-KW"/>
</dbReference>
<comment type="caution">
    <text evidence="13">The sequence shown here is derived from an EMBL/GenBank/DDBJ whole genome shotgun (WGS) entry which is preliminary data.</text>
</comment>
<evidence type="ECO:0000256" key="4">
    <source>
        <dbReference type="ARBA" id="ARBA00022833"/>
    </source>
</evidence>
<evidence type="ECO:0000256" key="10">
    <source>
        <dbReference type="ARBA" id="ARBA00041760"/>
    </source>
</evidence>
<evidence type="ECO:0000256" key="11">
    <source>
        <dbReference type="ARBA" id="ARBA00047635"/>
    </source>
</evidence>
<dbReference type="EC" id="3.5.4.34" evidence="8"/>
<evidence type="ECO:0000256" key="1">
    <source>
        <dbReference type="ARBA" id="ARBA00022694"/>
    </source>
</evidence>
<evidence type="ECO:0000259" key="12">
    <source>
        <dbReference type="PROSITE" id="PS50141"/>
    </source>
</evidence>
<evidence type="ECO:0000256" key="3">
    <source>
        <dbReference type="ARBA" id="ARBA00022801"/>
    </source>
</evidence>
<evidence type="ECO:0000256" key="7">
    <source>
        <dbReference type="ARBA" id="ARBA00038326"/>
    </source>
</evidence>
<dbReference type="SMART" id="SM00552">
    <property type="entry name" value="ADEAMc"/>
    <property type="match status" value="1"/>
</dbReference>
<evidence type="ECO:0000256" key="8">
    <source>
        <dbReference type="ARBA" id="ARBA00038940"/>
    </source>
</evidence>
<evidence type="ECO:0000313" key="14">
    <source>
        <dbReference type="Proteomes" id="UP000549394"/>
    </source>
</evidence>
<dbReference type="GO" id="GO:0003723">
    <property type="term" value="F:RNA binding"/>
    <property type="evidence" value="ECO:0007669"/>
    <property type="project" value="InterPro"/>
</dbReference>
<dbReference type="OrthoDB" id="10268011at2759"/>
<keyword evidence="4" id="KW-0862">Zinc</keyword>
<evidence type="ECO:0000313" key="13">
    <source>
        <dbReference type="EMBL" id="CAD5118259.1"/>
    </source>
</evidence>
<comment type="similarity">
    <text evidence="7">Belongs to the ADAT1 family.</text>
</comment>
<name>A0A7I8VRX1_9ANNE</name>
<protein>
    <recommendedName>
        <fullName evidence="9">tRNA-specific adenosine deaminase 1</fullName>
        <ecNumber evidence="8">3.5.4.34</ecNumber>
    </recommendedName>
    <alternativeName>
        <fullName evidence="10">tRNA-specific adenosine-37 deaminase</fullName>
    </alternativeName>
</protein>
<dbReference type="PROSITE" id="PS50141">
    <property type="entry name" value="A_DEAMIN_EDITASE"/>
    <property type="match status" value="1"/>
</dbReference>
<accession>A0A7I8VRX1</accession>
<keyword evidence="2" id="KW-0479">Metal-binding</keyword>
<evidence type="ECO:0000256" key="5">
    <source>
        <dbReference type="ARBA" id="ARBA00037026"/>
    </source>
</evidence>
<dbReference type="AlphaFoldDB" id="A0A7I8VRX1"/>
<evidence type="ECO:0000256" key="6">
    <source>
        <dbReference type="ARBA" id="ARBA00037784"/>
    </source>
</evidence>
<comment type="function">
    <text evidence="6">Specifically deaminates adenosine-37 to inosine in tRNA-Ala.</text>
</comment>